<name>A0A026WKD3_OOCBI</name>
<sequence length="50" mass="5921">MAGLLLRHKINENSEFRRNCGKTRRESESAYWNTLNQRKANTENRNRKAG</sequence>
<dbReference type="AlphaFoldDB" id="A0A026WKD3"/>
<feature type="region of interest" description="Disordered" evidence="1">
    <location>
        <begin position="21"/>
        <end position="50"/>
    </location>
</feature>
<reference evidence="2 3" key="1">
    <citation type="journal article" date="2014" name="Curr. Biol.">
        <title>The genome of the clonal raider ant Cerapachys biroi.</title>
        <authorList>
            <person name="Oxley P.R."/>
            <person name="Ji L."/>
            <person name="Fetter-Pruneda I."/>
            <person name="McKenzie S.K."/>
            <person name="Li C."/>
            <person name="Hu H."/>
            <person name="Zhang G."/>
            <person name="Kronauer D.J."/>
        </authorList>
    </citation>
    <scope>NUCLEOTIDE SEQUENCE [LARGE SCALE GENOMIC DNA]</scope>
</reference>
<feature type="compositionally biased region" description="Basic and acidic residues" evidence="1">
    <location>
        <begin position="40"/>
        <end position="50"/>
    </location>
</feature>
<dbReference type="EMBL" id="KK107166">
    <property type="protein sequence ID" value="EZA56512.1"/>
    <property type="molecule type" value="Genomic_DNA"/>
</dbReference>
<proteinExistence type="predicted"/>
<gene>
    <name evidence="2" type="ORF">X777_03559</name>
</gene>
<accession>A0A026WKD3</accession>
<evidence type="ECO:0000313" key="2">
    <source>
        <dbReference type="EMBL" id="EZA56512.1"/>
    </source>
</evidence>
<feature type="compositionally biased region" description="Polar residues" evidence="1">
    <location>
        <begin position="30"/>
        <end position="39"/>
    </location>
</feature>
<dbReference type="Proteomes" id="UP000053097">
    <property type="component" value="Unassembled WGS sequence"/>
</dbReference>
<evidence type="ECO:0000313" key="3">
    <source>
        <dbReference type="Proteomes" id="UP000053097"/>
    </source>
</evidence>
<protein>
    <submittedName>
        <fullName evidence="2">Uncharacterized protein</fullName>
    </submittedName>
</protein>
<organism evidence="2 3">
    <name type="scientific">Ooceraea biroi</name>
    <name type="common">Clonal raider ant</name>
    <name type="synonym">Cerapachys biroi</name>
    <dbReference type="NCBI Taxonomy" id="2015173"/>
    <lineage>
        <taxon>Eukaryota</taxon>
        <taxon>Metazoa</taxon>
        <taxon>Ecdysozoa</taxon>
        <taxon>Arthropoda</taxon>
        <taxon>Hexapoda</taxon>
        <taxon>Insecta</taxon>
        <taxon>Pterygota</taxon>
        <taxon>Neoptera</taxon>
        <taxon>Endopterygota</taxon>
        <taxon>Hymenoptera</taxon>
        <taxon>Apocrita</taxon>
        <taxon>Aculeata</taxon>
        <taxon>Formicoidea</taxon>
        <taxon>Formicidae</taxon>
        <taxon>Dorylinae</taxon>
        <taxon>Ooceraea</taxon>
    </lineage>
</organism>
<evidence type="ECO:0000256" key="1">
    <source>
        <dbReference type="SAM" id="MobiDB-lite"/>
    </source>
</evidence>
<keyword evidence="3" id="KW-1185">Reference proteome</keyword>